<gene>
    <name evidence="1" type="ORF">H9Q77_13610</name>
</gene>
<name>A0A7G9FU64_9FIRM</name>
<reference evidence="1 2" key="1">
    <citation type="submission" date="2020-08" db="EMBL/GenBank/DDBJ databases">
        <authorList>
            <person name="Liu C."/>
            <person name="Sun Q."/>
        </authorList>
    </citation>
    <scope>NUCLEOTIDE SEQUENCE [LARGE SCALE GENOMIC DNA]</scope>
    <source>
        <strain evidence="1 2">NSJ-8</strain>
    </source>
</reference>
<keyword evidence="2" id="KW-1185">Reference proteome</keyword>
<dbReference type="AlphaFoldDB" id="A0A7G9FU64"/>
<dbReference type="Proteomes" id="UP000515981">
    <property type="component" value="Chromosome"/>
</dbReference>
<accession>A0A7G9FU64</accession>
<dbReference type="RefSeq" id="WP_249325878.1">
    <property type="nucleotide sequence ID" value="NZ_CP060633.1"/>
</dbReference>
<evidence type="ECO:0000313" key="1">
    <source>
        <dbReference type="EMBL" id="QNM02096.1"/>
    </source>
</evidence>
<dbReference type="SUPFAM" id="SSF56507">
    <property type="entry name" value="Methionine synthase activation domain-like"/>
    <property type="match status" value="1"/>
</dbReference>
<organism evidence="1 2">
    <name type="scientific">Simiaoa sunii</name>
    <dbReference type="NCBI Taxonomy" id="2763672"/>
    <lineage>
        <taxon>Bacteria</taxon>
        <taxon>Bacillati</taxon>
        <taxon>Bacillota</taxon>
        <taxon>Clostridia</taxon>
        <taxon>Lachnospirales</taxon>
        <taxon>Lachnospiraceae</taxon>
        <taxon>Simiaoa</taxon>
    </lineage>
</organism>
<dbReference type="KEGG" id="ssun:H9Q77_13610"/>
<protein>
    <submittedName>
        <fullName evidence="1">Uncharacterized protein</fullName>
    </submittedName>
</protein>
<dbReference type="InterPro" id="IPR037010">
    <property type="entry name" value="VitB12-dep_Met_synth_activ_sf"/>
</dbReference>
<dbReference type="EMBL" id="CP060633">
    <property type="protein sequence ID" value="QNM02096.1"/>
    <property type="molecule type" value="Genomic_DNA"/>
</dbReference>
<dbReference type="GO" id="GO:0008705">
    <property type="term" value="F:methionine synthase activity"/>
    <property type="evidence" value="ECO:0007669"/>
    <property type="project" value="InterPro"/>
</dbReference>
<evidence type="ECO:0000313" key="2">
    <source>
        <dbReference type="Proteomes" id="UP000515981"/>
    </source>
</evidence>
<proteinExistence type="predicted"/>
<sequence length="242" mass="27824">MQTFFSEITALCRNEQFLHSVMEKYHYDPEEYPNLKRLAGEMIPCLETEAGWQDREIKETFPGRDQSFLAVGITLGKGIDALQEKYLQNGFLTESYMIEVLSSELLLKSYRAYTEWVVVHRNLHVARLHFLGTGISETSEQKISSRLRLANLPMLLQELALPVTCNTAYCMIPKKSVVFYAELTKDPFTKCAGICLGCGRRDCPNRMEEKENFPLRFADMTDRPLSYGYARIFSKSTDENGR</sequence>